<dbReference type="Gene3D" id="2.60.120.260">
    <property type="entry name" value="Galactose-binding domain-like"/>
    <property type="match status" value="2"/>
</dbReference>
<dbReference type="GO" id="GO:0090729">
    <property type="term" value="F:toxin activity"/>
    <property type="evidence" value="ECO:0007669"/>
    <property type="project" value="UniProtKB-KW"/>
</dbReference>
<dbReference type="Pfam" id="PF03945">
    <property type="entry name" value="Endotoxin_N"/>
    <property type="match status" value="1"/>
</dbReference>
<dbReference type="Gene3D" id="2.100.10.10">
    <property type="entry name" value="Pesticidal crystal protein, central domain"/>
    <property type="match status" value="1"/>
</dbReference>
<accession>A0A2P0NZ53</accession>
<dbReference type="SUPFAM" id="SSF51096">
    <property type="entry name" value="delta-Endotoxin (insectocide), middle domain"/>
    <property type="match status" value="1"/>
</dbReference>
<reference evidence="10" key="1">
    <citation type="submission" date="2016-04" db="EMBL/GenBank/DDBJ databases">
        <title>The new gene clone of Bacillus thuringiensis.</title>
        <authorList>
            <person name="Zheng A."/>
            <person name="Huang G."/>
        </authorList>
    </citation>
    <scope>NUCLEOTIDE SEQUENCE</scope>
    <source>
        <strain evidence="10">Mgc157-1</strain>
    </source>
</reference>
<evidence type="ECO:0000256" key="1">
    <source>
        <dbReference type="ARBA" id="ARBA00007819"/>
    </source>
</evidence>
<evidence type="ECO:0000256" key="3">
    <source>
        <dbReference type="ARBA" id="ARBA00022969"/>
    </source>
</evidence>
<dbReference type="AlphaFoldDB" id="A0A2P0NZ53"/>
<dbReference type="GO" id="GO:0001907">
    <property type="term" value="P:symbiont-mediated killing of host cell"/>
    <property type="evidence" value="ECO:0007669"/>
    <property type="project" value="InterPro"/>
</dbReference>
<dbReference type="CDD" id="cd04085">
    <property type="entry name" value="delta_endotoxin_C"/>
    <property type="match status" value="1"/>
</dbReference>
<evidence type="ECO:0000256" key="2">
    <source>
        <dbReference type="ARBA" id="ARBA00022656"/>
    </source>
</evidence>
<dbReference type="InterPro" id="IPR036399">
    <property type="entry name" value="Pest_cryst_cen_dom_sf"/>
</dbReference>
<evidence type="ECO:0000256" key="5">
    <source>
        <dbReference type="ARBA" id="ARBA00029653"/>
    </source>
</evidence>
<dbReference type="Pfam" id="PF00555">
    <property type="entry name" value="Endotoxin_M"/>
    <property type="match status" value="1"/>
</dbReference>
<dbReference type="InterPro" id="IPR005638">
    <property type="entry name" value="Pest_crys_dom-III"/>
</dbReference>
<dbReference type="InterPro" id="IPR038979">
    <property type="entry name" value="Pest_crys"/>
</dbReference>
<dbReference type="InterPro" id="IPR001178">
    <property type="entry name" value="Pest_cryst_dom_II"/>
</dbReference>
<feature type="domain" description="Pesticidal crystal protein" evidence="7">
    <location>
        <begin position="293"/>
        <end position="501"/>
    </location>
</feature>
<feature type="domain" description="Pesticidal crystal protein" evidence="8">
    <location>
        <begin position="511"/>
        <end position="570"/>
    </location>
</feature>
<feature type="compositionally biased region" description="Low complexity" evidence="6">
    <location>
        <begin position="1"/>
        <end position="14"/>
    </location>
</feature>
<dbReference type="SMR" id="A0A2P0NZ53"/>
<organism evidence="10">
    <name type="scientific">Bacillus thuringiensis</name>
    <dbReference type="NCBI Taxonomy" id="1428"/>
    <lineage>
        <taxon>Bacteria</taxon>
        <taxon>Bacillati</taxon>
        <taxon>Bacillota</taxon>
        <taxon>Bacilli</taxon>
        <taxon>Bacillales</taxon>
        <taxon>Bacillaceae</taxon>
        <taxon>Bacillus</taxon>
        <taxon>Bacillus cereus group</taxon>
    </lineage>
</organism>
<dbReference type="PANTHER" id="PTHR37003:SF2">
    <property type="entry name" value="PESTICIDAL CRYSTAL PROTEIN N-TERMINAL DOMAIN-CONTAINING PROTEIN"/>
    <property type="match status" value="1"/>
</dbReference>
<evidence type="ECO:0000259" key="9">
    <source>
        <dbReference type="Pfam" id="PF03945"/>
    </source>
</evidence>
<dbReference type="EMBL" id="KX094974">
    <property type="protein sequence ID" value="AQX37181.1"/>
    <property type="molecule type" value="Genomic_DNA"/>
</dbReference>
<name>A0A2P0NZ53_BACTU</name>
<keyword evidence="3" id="KW-0749">Sporulation</keyword>
<keyword evidence="4" id="KW-0843">Virulence</keyword>
<evidence type="ECO:0000256" key="6">
    <source>
        <dbReference type="SAM" id="MobiDB-lite"/>
    </source>
</evidence>
<dbReference type="Gene3D" id="1.20.190.10">
    <property type="entry name" value="Pesticidal crystal protein, N-terminal domain"/>
    <property type="match status" value="1"/>
</dbReference>
<dbReference type="GO" id="GO:0030435">
    <property type="term" value="P:sporulation resulting in formation of a cellular spore"/>
    <property type="evidence" value="ECO:0007669"/>
    <property type="project" value="UniProtKB-KW"/>
</dbReference>
<dbReference type="GO" id="GO:0005102">
    <property type="term" value="F:signaling receptor binding"/>
    <property type="evidence" value="ECO:0007669"/>
    <property type="project" value="InterPro"/>
</dbReference>
<dbReference type="InterPro" id="IPR005639">
    <property type="entry name" value="Pest_crys_dom_I"/>
</dbReference>
<feature type="region of interest" description="Disordered" evidence="6">
    <location>
        <begin position="1"/>
        <end position="31"/>
    </location>
</feature>
<evidence type="ECO:0000259" key="7">
    <source>
        <dbReference type="Pfam" id="PF00555"/>
    </source>
</evidence>
<comment type="similarity">
    <text evidence="1">Belongs to the delta endotoxin family.</text>
</comment>
<evidence type="ECO:0000313" key="10">
    <source>
        <dbReference type="EMBL" id="AQX37181.1"/>
    </source>
</evidence>
<keyword evidence="2" id="KW-0800">Toxin</keyword>
<dbReference type="InterPro" id="IPR036716">
    <property type="entry name" value="Pest_crys_N_sf"/>
</dbReference>
<sequence length="630" mass="70353">MNKNSNNNEFTNNNGMVSQPKHPFVKEPGSELQNMNTVGAPIALSSTTTRDGVIIATGIGWAILGFVPVVGPGLSAAAGLLNVIVPFLWPEDDAGSSQISWEQLMDSVEELVDERILTSKRSDATARLEGIKALVNEYTQAIDDLKADPNNELKKDRVRDKFDDVEDYVKVSMPFFRAQGFEVPMLAMYAQAANIHLLLLRDVVQHGASWGFQQYEIDRYYNHTGLTGSPGMLQLLAQYTAHCVRWYNTGLENRRATNDWNKFNDFRRDMTLMVLDIISLWPTYDPKFYAVPTKSQLTRTVYTHWIGHLRNRWHGNPDALSLSVVENSIVPAPHLFTWLREVWFYFTGGGGPSAETLFTGFRPFFQTTLSDNLLTGELQGNYGTEPRQDITIPSPQSGDDIWKVHTSSALMAEGPEHRRLKGWWFLFTNSPTQQAHTKTGYGQQLIYTHLGLPCKNSCGDENPNLSNPCDNSSLYSHRLSNFRGNFDPTYCSYGWTHVSADHNNLIDAQKITQIPAVKASSISGGARVVKGPGSTGGDLVELDFSTASSLRLKVTLADTTKSYQIRTRSAYGSVSKSADTLTYSDFSYANSTIIPPRDSSEYTYIMELDPSDFGGLEGKFFIDKIEFIPM</sequence>
<dbReference type="Pfam" id="PF03944">
    <property type="entry name" value="Endotoxin_C"/>
    <property type="match status" value="2"/>
</dbReference>
<dbReference type="SUPFAM" id="SSF56849">
    <property type="entry name" value="delta-Endotoxin (insectocide), N-terminal domain"/>
    <property type="match status" value="1"/>
</dbReference>
<feature type="domain" description="Pesticidal crystal protein" evidence="8">
    <location>
        <begin position="577"/>
        <end position="630"/>
    </location>
</feature>
<dbReference type="PANTHER" id="PTHR37003">
    <property type="entry name" value="ENDOTOXIN_N DOMAIN-CONTAINING PROTEIN-RELATED"/>
    <property type="match status" value="1"/>
</dbReference>
<feature type="domain" description="Pesticidal crystal protein" evidence="9">
    <location>
        <begin position="64"/>
        <end position="285"/>
    </location>
</feature>
<evidence type="ECO:0000259" key="8">
    <source>
        <dbReference type="Pfam" id="PF03944"/>
    </source>
</evidence>
<dbReference type="InterPro" id="IPR008979">
    <property type="entry name" value="Galactose-bd-like_sf"/>
</dbReference>
<proteinExistence type="inferred from homology"/>
<protein>
    <recommendedName>
        <fullName evidence="5">Crystaline entomocidal protoxin</fullName>
    </recommendedName>
</protein>
<evidence type="ECO:0000256" key="4">
    <source>
        <dbReference type="ARBA" id="ARBA00023026"/>
    </source>
</evidence>
<dbReference type="SUPFAM" id="SSF49785">
    <property type="entry name" value="Galactose-binding domain-like"/>
    <property type="match status" value="1"/>
</dbReference>